<sequence>MISMLAELRAKSQITIPKELVDKLGLSEGDKMEIYERDGIICIVPVAVYPKKYLDELREEINDTKAKIASGEQPVFDNVDALFAKLEGN</sequence>
<dbReference type="PATRIC" id="fig|537010.4.peg.2376"/>
<dbReference type="GO" id="GO:0003677">
    <property type="term" value="F:DNA binding"/>
    <property type="evidence" value="ECO:0007669"/>
    <property type="project" value="InterPro"/>
</dbReference>
<dbReference type="RefSeq" id="WP_005812415.1">
    <property type="nucleotide sequence ID" value="NZ_JH414472.1"/>
</dbReference>
<dbReference type="Proteomes" id="UP000004416">
    <property type="component" value="Unassembled WGS sequence"/>
</dbReference>
<accession>G9XNJ0</accession>
<organism evidence="2 3">
    <name type="scientific">Desulfitobacterium hafniense DP7</name>
    <dbReference type="NCBI Taxonomy" id="537010"/>
    <lineage>
        <taxon>Bacteria</taxon>
        <taxon>Bacillati</taxon>
        <taxon>Bacillota</taxon>
        <taxon>Clostridia</taxon>
        <taxon>Eubacteriales</taxon>
        <taxon>Desulfitobacteriaceae</taxon>
        <taxon>Desulfitobacterium</taxon>
    </lineage>
</organism>
<evidence type="ECO:0000313" key="2">
    <source>
        <dbReference type="EMBL" id="EHL06768.1"/>
    </source>
</evidence>
<proteinExistence type="predicted"/>
<dbReference type="Gene3D" id="2.10.260.10">
    <property type="match status" value="1"/>
</dbReference>
<gene>
    <name evidence="2" type="ORF">HMPREF0322_02532</name>
</gene>
<dbReference type="InterPro" id="IPR037914">
    <property type="entry name" value="SpoVT-AbrB_sf"/>
</dbReference>
<dbReference type="HOGENOM" id="CLU_158484_7_0_9"/>
<dbReference type="EMBL" id="AFZX01000066">
    <property type="protein sequence ID" value="EHL06768.1"/>
    <property type="molecule type" value="Genomic_DNA"/>
</dbReference>
<evidence type="ECO:0000313" key="3">
    <source>
        <dbReference type="Proteomes" id="UP000004416"/>
    </source>
</evidence>
<protein>
    <submittedName>
        <fullName evidence="2">Transcriptional regulator, AbrB family</fullName>
    </submittedName>
</protein>
<evidence type="ECO:0000259" key="1">
    <source>
        <dbReference type="SMART" id="SM00966"/>
    </source>
</evidence>
<comment type="caution">
    <text evidence="2">The sequence shown here is derived from an EMBL/GenBank/DDBJ whole genome shotgun (WGS) entry which is preliminary data.</text>
</comment>
<dbReference type="AlphaFoldDB" id="G9XNJ0"/>
<reference evidence="2 3" key="1">
    <citation type="submission" date="2011-08" db="EMBL/GenBank/DDBJ databases">
        <authorList>
            <person name="Weinstock G."/>
            <person name="Sodergren E."/>
            <person name="Clifton S."/>
            <person name="Fulton L."/>
            <person name="Fulton B."/>
            <person name="Courtney L."/>
            <person name="Fronick C."/>
            <person name="Harrison M."/>
            <person name="Strong C."/>
            <person name="Farmer C."/>
            <person name="Delahaunty K."/>
            <person name="Markovic C."/>
            <person name="Hall O."/>
            <person name="Minx P."/>
            <person name="Tomlinson C."/>
            <person name="Mitreva M."/>
            <person name="Hou S."/>
            <person name="Chen J."/>
            <person name="Wollam A."/>
            <person name="Pepin K.H."/>
            <person name="Johnson M."/>
            <person name="Bhonagiri V."/>
            <person name="Zhang X."/>
            <person name="Suruliraj S."/>
            <person name="Warren W."/>
            <person name="Chinwalla A."/>
            <person name="Mardis E.R."/>
            <person name="Wilson R.K."/>
        </authorList>
    </citation>
    <scope>NUCLEOTIDE SEQUENCE [LARGE SCALE GENOMIC DNA]</scope>
    <source>
        <strain evidence="2 3">DP7</strain>
    </source>
</reference>
<dbReference type="SUPFAM" id="SSF89447">
    <property type="entry name" value="AbrB/MazE/MraZ-like"/>
    <property type="match status" value="1"/>
</dbReference>
<name>G9XNJ0_DESHA</name>
<dbReference type="InterPro" id="IPR007159">
    <property type="entry name" value="SpoVT-AbrB_dom"/>
</dbReference>
<dbReference type="Pfam" id="PF04014">
    <property type="entry name" value="MazE_antitoxin"/>
    <property type="match status" value="1"/>
</dbReference>
<feature type="domain" description="SpoVT-AbrB" evidence="1">
    <location>
        <begin position="6"/>
        <end position="51"/>
    </location>
</feature>
<dbReference type="NCBIfam" id="TIGR01439">
    <property type="entry name" value="lp_hng_hel_AbrB"/>
    <property type="match status" value="1"/>
</dbReference>
<dbReference type="SMART" id="SM00966">
    <property type="entry name" value="SpoVT_AbrB"/>
    <property type="match status" value="1"/>
</dbReference>